<dbReference type="PANTHER" id="PTHR33164:SF101">
    <property type="entry name" value="TRANSCRIPTIONAL REPRESSOR MPRA"/>
    <property type="match status" value="1"/>
</dbReference>
<dbReference type="Pfam" id="PF01047">
    <property type="entry name" value="MarR"/>
    <property type="match status" value="1"/>
</dbReference>
<dbReference type="InterPro" id="IPR036390">
    <property type="entry name" value="WH_DNA-bd_sf"/>
</dbReference>
<gene>
    <name evidence="2" type="ORF">EGI31_23230</name>
</gene>
<evidence type="ECO:0000259" key="1">
    <source>
        <dbReference type="PROSITE" id="PS50995"/>
    </source>
</evidence>
<sequence>MSLEQEIKQTRPFKSNYEKALVNIMFTNNWIHFKQNKYLKPFDISIQQYNVLRILNGQKDQPITINEIIDRMLDKMSNASRLVDKLYAKGYVSREQKVGNRRACDVTITPKGISFLEDVTKSIKGIEKDMNSLSEVEFDELNRLLDKIRK</sequence>
<feature type="domain" description="HTH marR-type" evidence="1">
    <location>
        <begin position="1"/>
        <end position="150"/>
    </location>
</feature>
<evidence type="ECO:0000313" key="2">
    <source>
        <dbReference type="EMBL" id="MCP9765859.1"/>
    </source>
</evidence>
<dbReference type="GO" id="GO:0003700">
    <property type="term" value="F:DNA-binding transcription factor activity"/>
    <property type="evidence" value="ECO:0007669"/>
    <property type="project" value="InterPro"/>
</dbReference>
<dbReference type="InterPro" id="IPR039422">
    <property type="entry name" value="MarR/SlyA-like"/>
</dbReference>
<reference evidence="2 3" key="1">
    <citation type="submission" date="2018-11" db="EMBL/GenBank/DDBJ databases">
        <title>Novel bacteria species description.</title>
        <authorList>
            <person name="Han J.-H."/>
        </authorList>
    </citation>
    <scope>NUCLEOTIDE SEQUENCE [LARGE SCALE GENOMIC DNA]</scope>
    <source>
        <strain evidence="2 3">KCTC23259</strain>
    </source>
</reference>
<dbReference type="EMBL" id="RJUF01000193">
    <property type="protein sequence ID" value="MCP9765859.1"/>
    <property type="molecule type" value="Genomic_DNA"/>
</dbReference>
<dbReference type="Proteomes" id="UP001204144">
    <property type="component" value="Unassembled WGS sequence"/>
</dbReference>
<dbReference type="PRINTS" id="PR00598">
    <property type="entry name" value="HTHMARR"/>
</dbReference>
<dbReference type="Gene3D" id="1.10.10.10">
    <property type="entry name" value="Winged helix-like DNA-binding domain superfamily/Winged helix DNA-binding domain"/>
    <property type="match status" value="1"/>
</dbReference>
<dbReference type="SMART" id="SM00347">
    <property type="entry name" value="HTH_MARR"/>
    <property type="match status" value="1"/>
</dbReference>
<proteinExistence type="predicted"/>
<accession>A0AAE3H602</accession>
<evidence type="ECO:0000313" key="3">
    <source>
        <dbReference type="Proteomes" id="UP001204144"/>
    </source>
</evidence>
<dbReference type="InterPro" id="IPR036388">
    <property type="entry name" value="WH-like_DNA-bd_sf"/>
</dbReference>
<dbReference type="SUPFAM" id="SSF46785">
    <property type="entry name" value="Winged helix' DNA-binding domain"/>
    <property type="match status" value="1"/>
</dbReference>
<dbReference type="GO" id="GO:0006950">
    <property type="term" value="P:response to stress"/>
    <property type="evidence" value="ECO:0007669"/>
    <property type="project" value="TreeGrafter"/>
</dbReference>
<organism evidence="2 3">
    <name type="scientific">Lacihabitans soyangensis</name>
    <dbReference type="NCBI Taxonomy" id="869394"/>
    <lineage>
        <taxon>Bacteria</taxon>
        <taxon>Pseudomonadati</taxon>
        <taxon>Bacteroidota</taxon>
        <taxon>Cytophagia</taxon>
        <taxon>Cytophagales</taxon>
        <taxon>Leadbetterellaceae</taxon>
        <taxon>Lacihabitans</taxon>
    </lineage>
</organism>
<name>A0AAE3H602_9BACT</name>
<dbReference type="PANTHER" id="PTHR33164">
    <property type="entry name" value="TRANSCRIPTIONAL REGULATOR, MARR FAMILY"/>
    <property type="match status" value="1"/>
</dbReference>
<dbReference type="PROSITE" id="PS50995">
    <property type="entry name" value="HTH_MARR_2"/>
    <property type="match status" value="1"/>
</dbReference>
<comment type="caution">
    <text evidence="2">The sequence shown here is derived from an EMBL/GenBank/DDBJ whole genome shotgun (WGS) entry which is preliminary data.</text>
</comment>
<dbReference type="InterPro" id="IPR000835">
    <property type="entry name" value="HTH_MarR-typ"/>
</dbReference>
<dbReference type="AlphaFoldDB" id="A0AAE3H602"/>
<protein>
    <submittedName>
        <fullName evidence="2">MarR family transcriptional regulator</fullName>
    </submittedName>
</protein>
<keyword evidence="3" id="KW-1185">Reference proteome</keyword>
<dbReference type="RefSeq" id="WP_255039560.1">
    <property type="nucleotide sequence ID" value="NZ_RJUF01000193.1"/>
</dbReference>